<dbReference type="InterPro" id="IPR036465">
    <property type="entry name" value="vWFA_dom_sf"/>
</dbReference>
<dbReference type="PANTHER" id="PTHR47763:SF1">
    <property type="entry name" value="DUF659 DOMAIN-CONTAINING PROTEIN"/>
    <property type="match status" value="1"/>
</dbReference>
<evidence type="ECO:0000256" key="2">
    <source>
        <dbReference type="SAM" id="SignalP"/>
    </source>
</evidence>
<reference evidence="3 4" key="1">
    <citation type="submission" date="2024-08" db="EMBL/GenBank/DDBJ databases">
        <authorList>
            <person name="Cucini C."/>
            <person name="Frati F."/>
        </authorList>
    </citation>
    <scope>NUCLEOTIDE SEQUENCE [LARGE SCALE GENOMIC DNA]</scope>
</reference>
<feature type="signal peptide" evidence="2">
    <location>
        <begin position="1"/>
        <end position="31"/>
    </location>
</feature>
<keyword evidence="4" id="KW-1185">Reference proteome</keyword>
<feature type="region of interest" description="Disordered" evidence="1">
    <location>
        <begin position="1032"/>
        <end position="1052"/>
    </location>
</feature>
<feature type="compositionally biased region" description="Acidic residues" evidence="1">
    <location>
        <begin position="1145"/>
        <end position="1156"/>
    </location>
</feature>
<protein>
    <recommendedName>
        <fullName evidence="5">VWFA domain-containing protein</fullName>
    </recommendedName>
</protein>
<feature type="chain" id="PRO_5047436697" description="VWFA domain-containing protein" evidence="2">
    <location>
        <begin position="32"/>
        <end position="1206"/>
    </location>
</feature>
<proteinExistence type="predicted"/>
<evidence type="ECO:0000256" key="1">
    <source>
        <dbReference type="SAM" id="MobiDB-lite"/>
    </source>
</evidence>
<name>A0ABP1QW17_9HEXA</name>
<evidence type="ECO:0008006" key="5">
    <source>
        <dbReference type="Google" id="ProtNLM"/>
    </source>
</evidence>
<feature type="region of interest" description="Disordered" evidence="1">
    <location>
        <begin position="1129"/>
        <end position="1206"/>
    </location>
</feature>
<evidence type="ECO:0000313" key="3">
    <source>
        <dbReference type="EMBL" id="CAL8110882.1"/>
    </source>
</evidence>
<dbReference type="Gene3D" id="3.40.50.410">
    <property type="entry name" value="von Willebrand factor, type A domain"/>
    <property type="match status" value="4"/>
</dbReference>
<organism evidence="3 4">
    <name type="scientific">Orchesella dallaii</name>
    <dbReference type="NCBI Taxonomy" id="48710"/>
    <lineage>
        <taxon>Eukaryota</taxon>
        <taxon>Metazoa</taxon>
        <taxon>Ecdysozoa</taxon>
        <taxon>Arthropoda</taxon>
        <taxon>Hexapoda</taxon>
        <taxon>Collembola</taxon>
        <taxon>Entomobryomorpha</taxon>
        <taxon>Entomobryoidea</taxon>
        <taxon>Orchesellidae</taxon>
        <taxon>Orchesellinae</taxon>
        <taxon>Orchesella</taxon>
    </lineage>
</organism>
<keyword evidence="2" id="KW-0732">Signal</keyword>
<dbReference type="InterPro" id="IPR052969">
    <property type="entry name" value="Thr-specific_kinase-like"/>
</dbReference>
<gene>
    <name evidence="3" type="ORF">ODALV1_LOCUS14518</name>
</gene>
<accession>A0ABP1QW17</accession>
<comment type="caution">
    <text evidence="3">The sequence shown here is derived from an EMBL/GenBank/DDBJ whole genome shotgun (WGS) entry which is preliminary data.</text>
</comment>
<sequence>MGNIFLLRNKTYYLLFFALLILGGALKGSYAKQGGKYCTSKTRVQVVFIQDRTFSFKPFIREFVRAVEDLTKLIQAEFPLAEFGYTAFADFAVKMKKHYPYRDKNPVNPRTSCYELIQPLTNDKAKFQNAVTTFATMSPVMGAYDPPESSLTGILYTAADLRINWSAPDPHVRRIAVLITDEDTITFRDAPYLMRKPKPRGDGFDNCVEHGIPDFRAVAHTLHSKNFSLIGVFAPNRRNEVDRKRGFPYIDTAAIWTRHFKELGVPFRIDTMASPDVPATVISNLLSTAVIRLTCDVAPIMGVEQVEVQKVQIVFLFDRTQEWSVFLQQFAKKAKTIVYTLKEKFKNKEIHWGIAAFADFALHSKKGGARQHDTLGQDIDPSVRCYEKILALTVDENEFLQELKDLSRQKYVNGFDPPESSMTALLYAASDSSMNWDQGEGTNKVLVLVTNEDTIGSRDAPVLAKKPKPEGNGFDTCTQHSYPDLRTVSTVLKRERITLVGLIARNFDRQVGWDRINSVMLWTTYFTRLGVRYNIQKLQNTAGLDRIDDKAICGVQAVVTKNEWDSEFCFDDEEEPEIIKPEITKLQMAFVFERNSGFQSFYNRFLRNSENFLDRMRRMMTNTQTYSISEFGFSSFDDFDQAIKQGMPSANPLARISCYELNSPLSSSESNFRQKIEEFIAVQWKKVAPDPPQSSLTALLYTATDPKMKWDMGEHVKKVLVLVTNAISVSAVDAPGLVRKPRPNGDGRDTCTDHSFPDAHLVGTHLQLKGFSVLGLIGPNHRNVLSAVNPQSSIWSSWEYAFSRMGVEHIMAPIPIENLDAGMLLAASVEAGSFESGGGSGGLGSMFEDVAFSNMKAMVGGSSSVSTNVLVGDFGGGIARDCLPVTKLQVIFVVDRSSDWTLFTKTFAMMSNDILAGIKLVFKNVEFGITAFSDFHPTLKGGIAKLVNFDPKTSCYERILPLTTDIALVSDKFGDLSRLPALDGGDAPQSSMTALLYTAADKELQWSKSSKDFGVRKVMVLFTNEDTVSGKDAPKLAKKKKPKGDGHDTCTKHSFPNIETTGEILQEKGVNIIAVIPPTKLTGVVDAVSIWNEHLQSLGVGYHIQPLESHTVPGGITRQLIKALKEVSCEQNAPPEEGGGGETDGQGDEEIIDSETGDWVNGATQMTVMQEEIMIDEDGNVVDGRAQEGEGAEDGEGDGQEGLEEE</sequence>
<evidence type="ECO:0000313" key="4">
    <source>
        <dbReference type="Proteomes" id="UP001642540"/>
    </source>
</evidence>
<dbReference type="SUPFAM" id="SSF53300">
    <property type="entry name" value="vWA-like"/>
    <property type="match status" value="3"/>
</dbReference>
<feature type="compositionally biased region" description="Acidic residues" evidence="1">
    <location>
        <begin position="1190"/>
        <end position="1206"/>
    </location>
</feature>
<dbReference type="Proteomes" id="UP001642540">
    <property type="component" value="Unassembled WGS sequence"/>
</dbReference>
<dbReference type="EMBL" id="CAXLJM020000046">
    <property type="protein sequence ID" value="CAL8110882.1"/>
    <property type="molecule type" value="Genomic_DNA"/>
</dbReference>
<dbReference type="PANTHER" id="PTHR47763">
    <property type="entry name" value="ALPHA-PROTEIN KINASE VWKA"/>
    <property type="match status" value="1"/>
</dbReference>